<evidence type="ECO:0000313" key="3">
    <source>
        <dbReference type="Proteomes" id="UP000198565"/>
    </source>
</evidence>
<dbReference type="InterPro" id="IPR007313">
    <property type="entry name" value="FxsA"/>
</dbReference>
<organism evidence="2 3">
    <name type="scientific">Gracilibacillus orientalis</name>
    <dbReference type="NCBI Taxonomy" id="334253"/>
    <lineage>
        <taxon>Bacteria</taxon>
        <taxon>Bacillati</taxon>
        <taxon>Bacillota</taxon>
        <taxon>Bacilli</taxon>
        <taxon>Bacillales</taxon>
        <taxon>Bacillaceae</taxon>
        <taxon>Gracilibacillus</taxon>
    </lineage>
</organism>
<reference evidence="3" key="1">
    <citation type="submission" date="2016-10" db="EMBL/GenBank/DDBJ databases">
        <authorList>
            <person name="Varghese N."/>
            <person name="Submissions S."/>
        </authorList>
    </citation>
    <scope>NUCLEOTIDE SEQUENCE [LARGE SCALE GENOMIC DNA]</scope>
    <source>
        <strain evidence="3">CGMCC 1.4250</strain>
    </source>
</reference>
<sequence>MFRWLLLFILVVPALEIGIFVWAGGYIGPWWLIIMIIFTGVIGAWLAKHQGLETLRKAQESMSMGYAPQASIFDGICILIGGVVLLTPGFITDLIGFCLLIPFTRRPFKNMFQNIARKWLNSGKFTIYRR</sequence>
<protein>
    <submittedName>
        <fullName evidence="2">UPF0716 protein FxsA</fullName>
    </submittedName>
</protein>
<dbReference type="EMBL" id="FOTR01000007">
    <property type="protein sequence ID" value="SFM07940.1"/>
    <property type="molecule type" value="Genomic_DNA"/>
</dbReference>
<feature type="transmembrane region" description="Helical" evidence="1">
    <location>
        <begin position="5"/>
        <end position="24"/>
    </location>
</feature>
<evidence type="ECO:0000256" key="1">
    <source>
        <dbReference type="SAM" id="Phobius"/>
    </source>
</evidence>
<keyword evidence="1" id="KW-1133">Transmembrane helix</keyword>
<keyword evidence="1" id="KW-0812">Transmembrane</keyword>
<dbReference type="Proteomes" id="UP000198565">
    <property type="component" value="Unassembled WGS sequence"/>
</dbReference>
<dbReference type="OrthoDB" id="9792788at2"/>
<keyword evidence="3" id="KW-1185">Reference proteome</keyword>
<dbReference type="Pfam" id="PF04186">
    <property type="entry name" value="FxsA"/>
    <property type="match status" value="1"/>
</dbReference>
<feature type="transmembrane region" description="Helical" evidence="1">
    <location>
        <begin position="30"/>
        <end position="47"/>
    </location>
</feature>
<dbReference type="STRING" id="334253.SAMN04487943_107172"/>
<dbReference type="RefSeq" id="WP_091484245.1">
    <property type="nucleotide sequence ID" value="NZ_FOTR01000007.1"/>
</dbReference>
<gene>
    <name evidence="2" type="ORF">SAMN04487943_107172</name>
</gene>
<name>A0A1I4MY87_9BACI</name>
<dbReference type="AlphaFoldDB" id="A0A1I4MY87"/>
<dbReference type="NCBIfam" id="NF008528">
    <property type="entry name" value="PRK11463.1-2"/>
    <property type="match status" value="1"/>
</dbReference>
<feature type="transmembrane region" description="Helical" evidence="1">
    <location>
        <begin position="72"/>
        <end position="103"/>
    </location>
</feature>
<proteinExistence type="predicted"/>
<evidence type="ECO:0000313" key="2">
    <source>
        <dbReference type="EMBL" id="SFM07940.1"/>
    </source>
</evidence>
<keyword evidence="1" id="KW-0472">Membrane</keyword>
<accession>A0A1I4MY87</accession>
<dbReference type="GO" id="GO:0016020">
    <property type="term" value="C:membrane"/>
    <property type="evidence" value="ECO:0007669"/>
    <property type="project" value="InterPro"/>
</dbReference>
<dbReference type="PANTHER" id="PTHR35335">
    <property type="entry name" value="UPF0716 PROTEIN FXSA"/>
    <property type="match status" value="1"/>
</dbReference>
<dbReference type="PANTHER" id="PTHR35335:SF1">
    <property type="entry name" value="UPF0716 PROTEIN FXSA"/>
    <property type="match status" value="1"/>
</dbReference>